<keyword evidence="3" id="KW-1185">Reference proteome</keyword>
<comment type="caution">
    <text evidence="2">The sequence shown here is derived from an EMBL/GenBank/DDBJ whole genome shotgun (WGS) entry which is preliminary data.</text>
</comment>
<feature type="compositionally biased region" description="Basic and acidic residues" evidence="1">
    <location>
        <begin position="1"/>
        <end position="15"/>
    </location>
</feature>
<dbReference type="Proteomes" id="UP000266841">
    <property type="component" value="Unassembled WGS sequence"/>
</dbReference>
<gene>
    <name evidence="2" type="ORF">THAOC_25853</name>
</gene>
<proteinExistence type="predicted"/>
<dbReference type="EMBL" id="AGNL01035713">
    <property type="protein sequence ID" value="EJK54514.1"/>
    <property type="molecule type" value="Genomic_DNA"/>
</dbReference>
<feature type="compositionally biased region" description="Basic and acidic residues" evidence="1">
    <location>
        <begin position="67"/>
        <end position="76"/>
    </location>
</feature>
<feature type="region of interest" description="Disordered" evidence="1">
    <location>
        <begin position="1"/>
        <end position="76"/>
    </location>
</feature>
<protein>
    <submittedName>
        <fullName evidence="2">Uncharacterized protein</fullName>
    </submittedName>
</protein>
<evidence type="ECO:0000256" key="1">
    <source>
        <dbReference type="SAM" id="MobiDB-lite"/>
    </source>
</evidence>
<feature type="region of interest" description="Disordered" evidence="1">
    <location>
        <begin position="124"/>
        <end position="143"/>
    </location>
</feature>
<dbReference type="AlphaFoldDB" id="K0RQ80"/>
<feature type="non-terminal residue" evidence="2">
    <location>
        <position position="1"/>
    </location>
</feature>
<evidence type="ECO:0000313" key="2">
    <source>
        <dbReference type="EMBL" id="EJK54514.1"/>
    </source>
</evidence>
<reference evidence="2 3" key="1">
    <citation type="journal article" date="2012" name="Genome Biol.">
        <title>Genome and low-iron response of an oceanic diatom adapted to chronic iron limitation.</title>
        <authorList>
            <person name="Lommer M."/>
            <person name="Specht M."/>
            <person name="Roy A.S."/>
            <person name="Kraemer L."/>
            <person name="Andreson R."/>
            <person name="Gutowska M.A."/>
            <person name="Wolf J."/>
            <person name="Bergner S.V."/>
            <person name="Schilhabel M.B."/>
            <person name="Klostermeier U.C."/>
            <person name="Beiko R.G."/>
            <person name="Rosenstiel P."/>
            <person name="Hippler M."/>
            <person name="Laroche J."/>
        </authorList>
    </citation>
    <scope>NUCLEOTIDE SEQUENCE [LARGE SCALE GENOMIC DNA]</scope>
    <source>
        <strain evidence="2 3">CCMP1005</strain>
    </source>
</reference>
<accession>K0RQ80</accession>
<feature type="compositionally biased region" description="Basic and acidic residues" evidence="1">
    <location>
        <begin position="43"/>
        <end position="59"/>
    </location>
</feature>
<sequence>KGELTLEPLAHDGRLRHAHALRPQPEDEPADVHRVPAPPRHARAQDRRPRAYRRGEGGHAPRPPVPVDERPAEEGKHDVGYAVDGVEEVEARLVRRGRRRGARHVVLELLVERARDVVGVVRSGHGEAGQEEDRPAGAEGGLAARRPDAGWRAYFPVAAIVPGRKDPRRAVPADVVGGVLLPGEAHVLVLVAVVEPAPSDPVHLHVVYLPNVPTSSTLTLTSIDAISALLLSPGAFCARAMSDQSGASTVQQSQHVVASSRTG</sequence>
<evidence type="ECO:0000313" key="3">
    <source>
        <dbReference type="Proteomes" id="UP000266841"/>
    </source>
</evidence>
<name>K0RQ80_THAOC</name>
<organism evidence="2 3">
    <name type="scientific">Thalassiosira oceanica</name>
    <name type="common">Marine diatom</name>
    <dbReference type="NCBI Taxonomy" id="159749"/>
    <lineage>
        <taxon>Eukaryota</taxon>
        <taxon>Sar</taxon>
        <taxon>Stramenopiles</taxon>
        <taxon>Ochrophyta</taxon>
        <taxon>Bacillariophyta</taxon>
        <taxon>Coscinodiscophyceae</taxon>
        <taxon>Thalassiosirophycidae</taxon>
        <taxon>Thalassiosirales</taxon>
        <taxon>Thalassiosiraceae</taxon>
        <taxon>Thalassiosira</taxon>
    </lineage>
</organism>